<sequence>MHRNSFASPFLSSLIEYEPSFLELILSSEVKATEVFTSFKRIQRRVDQLRSMTSYSNLGRISESFITFQKTLCKHCDLPPIAISPMLLTFKLRLWLCLSFLPFSC</sequence>
<reference evidence="1 2" key="1">
    <citation type="submission" date="2021-06" db="EMBL/GenBank/DDBJ databases">
        <title>Caerostris extrusa draft genome.</title>
        <authorList>
            <person name="Kono N."/>
            <person name="Arakawa K."/>
        </authorList>
    </citation>
    <scope>NUCLEOTIDE SEQUENCE [LARGE SCALE GENOMIC DNA]</scope>
</reference>
<protein>
    <submittedName>
        <fullName evidence="1">Uncharacterized protein</fullName>
    </submittedName>
</protein>
<dbReference type="Proteomes" id="UP001054945">
    <property type="component" value="Unassembled WGS sequence"/>
</dbReference>
<dbReference type="AlphaFoldDB" id="A0AAV4QYJ3"/>
<proteinExistence type="predicted"/>
<comment type="caution">
    <text evidence="1">The sequence shown here is derived from an EMBL/GenBank/DDBJ whole genome shotgun (WGS) entry which is preliminary data.</text>
</comment>
<name>A0AAV4QYJ3_CAEEX</name>
<evidence type="ECO:0000313" key="2">
    <source>
        <dbReference type="Proteomes" id="UP001054945"/>
    </source>
</evidence>
<gene>
    <name evidence="1" type="ORF">CEXT_581111</name>
</gene>
<dbReference type="EMBL" id="BPLR01007058">
    <property type="protein sequence ID" value="GIY14302.1"/>
    <property type="molecule type" value="Genomic_DNA"/>
</dbReference>
<accession>A0AAV4QYJ3</accession>
<keyword evidence="2" id="KW-1185">Reference proteome</keyword>
<organism evidence="1 2">
    <name type="scientific">Caerostris extrusa</name>
    <name type="common">Bark spider</name>
    <name type="synonym">Caerostris bankana</name>
    <dbReference type="NCBI Taxonomy" id="172846"/>
    <lineage>
        <taxon>Eukaryota</taxon>
        <taxon>Metazoa</taxon>
        <taxon>Ecdysozoa</taxon>
        <taxon>Arthropoda</taxon>
        <taxon>Chelicerata</taxon>
        <taxon>Arachnida</taxon>
        <taxon>Araneae</taxon>
        <taxon>Araneomorphae</taxon>
        <taxon>Entelegynae</taxon>
        <taxon>Araneoidea</taxon>
        <taxon>Araneidae</taxon>
        <taxon>Caerostris</taxon>
    </lineage>
</organism>
<evidence type="ECO:0000313" key="1">
    <source>
        <dbReference type="EMBL" id="GIY14302.1"/>
    </source>
</evidence>